<dbReference type="Proteomes" id="UP001054902">
    <property type="component" value="Unassembled WGS sequence"/>
</dbReference>
<evidence type="ECO:0000313" key="3">
    <source>
        <dbReference type="Proteomes" id="UP001054902"/>
    </source>
</evidence>
<gene>
    <name evidence="2" type="ORF">CTEN210_04509</name>
</gene>
<keyword evidence="3" id="KW-1185">Reference proteome</keyword>
<organism evidence="2 3">
    <name type="scientific">Chaetoceros tenuissimus</name>
    <dbReference type="NCBI Taxonomy" id="426638"/>
    <lineage>
        <taxon>Eukaryota</taxon>
        <taxon>Sar</taxon>
        <taxon>Stramenopiles</taxon>
        <taxon>Ochrophyta</taxon>
        <taxon>Bacillariophyta</taxon>
        <taxon>Coscinodiscophyceae</taxon>
        <taxon>Chaetocerotophycidae</taxon>
        <taxon>Chaetocerotales</taxon>
        <taxon>Chaetocerotaceae</taxon>
        <taxon>Chaetoceros</taxon>
    </lineage>
</organism>
<sequence>MSQDQPKNNKLFQDFSGAMRKVGEKAKVVGESAKDKTKLAATTVIQKTKEVDEKLHISEKTKSIASNVKAKAKDAANKMKKSPDDDDLSYSEQSIGTVSHQNK</sequence>
<evidence type="ECO:0000256" key="1">
    <source>
        <dbReference type="SAM" id="MobiDB-lite"/>
    </source>
</evidence>
<feature type="compositionally biased region" description="Polar residues" evidence="1">
    <location>
        <begin position="90"/>
        <end position="103"/>
    </location>
</feature>
<name>A0AAD3H2U5_9STRA</name>
<dbReference type="Gene3D" id="1.10.287.700">
    <property type="entry name" value="Helix hairpin bin"/>
    <property type="match status" value="1"/>
</dbReference>
<feature type="region of interest" description="Disordered" evidence="1">
    <location>
        <begin position="62"/>
        <end position="103"/>
    </location>
</feature>
<evidence type="ECO:0000313" key="2">
    <source>
        <dbReference type="EMBL" id="GFH48033.1"/>
    </source>
</evidence>
<accession>A0AAD3H2U5</accession>
<comment type="caution">
    <text evidence="2">The sequence shown here is derived from an EMBL/GenBank/DDBJ whole genome shotgun (WGS) entry which is preliminary data.</text>
</comment>
<dbReference type="EMBL" id="BLLK01000025">
    <property type="protein sequence ID" value="GFH48033.1"/>
    <property type="molecule type" value="Genomic_DNA"/>
</dbReference>
<feature type="compositionally biased region" description="Basic and acidic residues" evidence="1">
    <location>
        <begin position="71"/>
        <end position="83"/>
    </location>
</feature>
<dbReference type="AlphaFoldDB" id="A0AAD3H2U5"/>
<proteinExistence type="predicted"/>
<reference evidence="2 3" key="1">
    <citation type="journal article" date="2021" name="Sci. Rep.">
        <title>The genome of the diatom Chaetoceros tenuissimus carries an ancient integrated fragment of an extant virus.</title>
        <authorList>
            <person name="Hongo Y."/>
            <person name="Kimura K."/>
            <person name="Takaki Y."/>
            <person name="Yoshida Y."/>
            <person name="Baba S."/>
            <person name="Kobayashi G."/>
            <person name="Nagasaki K."/>
            <person name="Hano T."/>
            <person name="Tomaru Y."/>
        </authorList>
    </citation>
    <scope>NUCLEOTIDE SEQUENCE [LARGE SCALE GENOMIC DNA]</scope>
    <source>
        <strain evidence="2 3">NIES-3715</strain>
    </source>
</reference>
<protein>
    <submittedName>
        <fullName evidence="2">Uncharacterized protein</fullName>
    </submittedName>
</protein>